<name>A0A8J2KFD7_9HEXA</name>
<evidence type="ECO:0000256" key="1">
    <source>
        <dbReference type="SAM" id="Phobius"/>
    </source>
</evidence>
<feature type="transmembrane region" description="Helical" evidence="1">
    <location>
        <begin position="130"/>
        <end position="149"/>
    </location>
</feature>
<feature type="transmembrane region" description="Helical" evidence="1">
    <location>
        <begin position="70"/>
        <end position="88"/>
    </location>
</feature>
<feature type="domain" description="UBA" evidence="2">
    <location>
        <begin position="305"/>
        <end position="345"/>
    </location>
</feature>
<dbReference type="Pfam" id="PF00627">
    <property type="entry name" value="UBA"/>
    <property type="match status" value="1"/>
</dbReference>
<evidence type="ECO:0000259" key="2">
    <source>
        <dbReference type="PROSITE" id="PS50030"/>
    </source>
</evidence>
<proteinExistence type="predicted"/>
<dbReference type="EMBL" id="CAJVCH010298065">
    <property type="protein sequence ID" value="CAG7785520.1"/>
    <property type="molecule type" value="Genomic_DNA"/>
</dbReference>
<accession>A0A8J2KFD7</accession>
<feature type="transmembrane region" description="Helical" evidence="1">
    <location>
        <begin position="100"/>
        <end position="124"/>
    </location>
</feature>
<comment type="caution">
    <text evidence="3">The sequence shown here is derived from an EMBL/GenBank/DDBJ whole genome shotgun (WGS) entry which is preliminary data.</text>
</comment>
<dbReference type="PANTHER" id="PTHR43066:SF21">
    <property type="entry name" value="UBIQUITIN-ASSOCIATED DOMAIN-CONTAINING PROTEIN 2"/>
    <property type="match status" value="1"/>
</dbReference>
<dbReference type="AlphaFoldDB" id="A0A8J2KFD7"/>
<organism evidence="3 4">
    <name type="scientific">Allacma fusca</name>
    <dbReference type="NCBI Taxonomy" id="39272"/>
    <lineage>
        <taxon>Eukaryota</taxon>
        <taxon>Metazoa</taxon>
        <taxon>Ecdysozoa</taxon>
        <taxon>Arthropoda</taxon>
        <taxon>Hexapoda</taxon>
        <taxon>Collembola</taxon>
        <taxon>Symphypleona</taxon>
        <taxon>Sminthuridae</taxon>
        <taxon>Allacma</taxon>
    </lineage>
</organism>
<dbReference type="InterPro" id="IPR015940">
    <property type="entry name" value="UBA"/>
</dbReference>
<dbReference type="GO" id="GO:0004252">
    <property type="term" value="F:serine-type endopeptidase activity"/>
    <property type="evidence" value="ECO:0007669"/>
    <property type="project" value="TreeGrafter"/>
</dbReference>
<evidence type="ECO:0000313" key="3">
    <source>
        <dbReference type="EMBL" id="CAG7785520.1"/>
    </source>
</evidence>
<keyword evidence="1" id="KW-0812">Transmembrane</keyword>
<evidence type="ECO:0000313" key="4">
    <source>
        <dbReference type="Proteomes" id="UP000708208"/>
    </source>
</evidence>
<keyword evidence="4" id="KW-1185">Reference proteome</keyword>
<sequence length="345" mass="39074">MAAMMLNQHSTTGFYKAPVCKGLIGTMFLTCTAIHVPMMTHLRQYLSCQIPQILSSAQIWRLLFNRLTFLHTKDILCSVLVIYCFRIFERRMGSKRFSSYLLGTCTIATILEICTVLVLARFNIDYHSGGYLPSGLYGFLFPLFVNYYLDIPRITMSNFLGMSVTGKTITYLLGLQIASTSPATVVSALCGIIAGLIYRANLFKVQRVLRVPDVVARCCDKALGWAFNSNEPKQQHMGATLDIQRQEQAELWEQQYLYSRAQDFRQVRGQGYTDRLIDDLPADNGLMSYIFRNRRRQGDGSMDVEPSNENIQILVDMGFDRSQAVEALRTASNDLETATSILLRQ</sequence>
<keyword evidence="1" id="KW-0472">Membrane</keyword>
<protein>
    <recommendedName>
        <fullName evidence="2">UBA domain-containing protein</fullName>
    </recommendedName>
</protein>
<keyword evidence="1" id="KW-1133">Transmembrane helix</keyword>
<dbReference type="SMART" id="SM00165">
    <property type="entry name" value="UBA"/>
    <property type="match status" value="1"/>
</dbReference>
<feature type="transmembrane region" description="Helical" evidence="1">
    <location>
        <begin position="170"/>
        <end position="198"/>
    </location>
</feature>
<dbReference type="OrthoDB" id="272778at2759"/>
<reference evidence="3" key="1">
    <citation type="submission" date="2021-06" db="EMBL/GenBank/DDBJ databases">
        <authorList>
            <person name="Hodson N. C."/>
            <person name="Mongue J. A."/>
            <person name="Jaron S. K."/>
        </authorList>
    </citation>
    <scope>NUCLEOTIDE SEQUENCE</scope>
</reference>
<dbReference type="Proteomes" id="UP000708208">
    <property type="component" value="Unassembled WGS sequence"/>
</dbReference>
<gene>
    <name evidence="3" type="ORF">AFUS01_LOCUS24138</name>
</gene>
<dbReference type="PROSITE" id="PS50030">
    <property type="entry name" value="UBA"/>
    <property type="match status" value="1"/>
</dbReference>
<dbReference type="PANTHER" id="PTHR43066">
    <property type="entry name" value="RHOMBOID-RELATED PROTEIN"/>
    <property type="match status" value="1"/>
</dbReference>